<feature type="transmembrane region" description="Helical" evidence="1">
    <location>
        <begin position="133"/>
        <end position="152"/>
    </location>
</feature>
<evidence type="ECO:0000313" key="2">
    <source>
        <dbReference type="EMBL" id="KAJ5074088.1"/>
    </source>
</evidence>
<feature type="transmembrane region" description="Helical" evidence="1">
    <location>
        <begin position="211"/>
        <end position="232"/>
    </location>
</feature>
<reference evidence="2" key="1">
    <citation type="submission" date="2022-10" db="EMBL/GenBank/DDBJ databases">
        <title>Novel sulphate-reducing endosymbionts in the free-living metamonad Anaeramoeba.</title>
        <authorList>
            <person name="Jerlstrom-Hultqvist J."/>
            <person name="Cepicka I."/>
            <person name="Gallot-Lavallee L."/>
            <person name="Salas-Leiva D."/>
            <person name="Curtis B.A."/>
            <person name="Zahonova K."/>
            <person name="Pipaliya S."/>
            <person name="Dacks J."/>
            <person name="Roger A.J."/>
        </authorList>
    </citation>
    <scope>NUCLEOTIDE SEQUENCE</scope>
    <source>
        <strain evidence="2">BMAN</strain>
    </source>
</reference>
<evidence type="ECO:0000256" key="1">
    <source>
        <dbReference type="SAM" id="Phobius"/>
    </source>
</evidence>
<dbReference type="EMBL" id="JAPDFW010000070">
    <property type="protein sequence ID" value="KAJ5074088.1"/>
    <property type="molecule type" value="Genomic_DNA"/>
</dbReference>
<feature type="transmembrane region" description="Helical" evidence="1">
    <location>
        <begin position="23"/>
        <end position="41"/>
    </location>
</feature>
<keyword evidence="1" id="KW-0812">Transmembrane</keyword>
<evidence type="ECO:0000313" key="3">
    <source>
        <dbReference type="Proteomes" id="UP001149090"/>
    </source>
</evidence>
<protein>
    <submittedName>
        <fullName evidence="2">Integral membrane protein</fullName>
    </submittedName>
</protein>
<keyword evidence="1" id="KW-1133">Transmembrane helix</keyword>
<proteinExistence type="predicted"/>
<dbReference type="Proteomes" id="UP001149090">
    <property type="component" value="Unassembled WGS sequence"/>
</dbReference>
<feature type="transmembrane region" description="Helical" evidence="1">
    <location>
        <begin position="87"/>
        <end position="112"/>
    </location>
</feature>
<feature type="transmembrane region" description="Helical" evidence="1">
    <location>
        <begin position="172"/>
        <end position="190"/>
    </location>
</feature>
<name>A0A9Q0LJT0_ANAIG</name>
<sequence length="319" mass="37954">MVSPKERIERSARGASGTNSPQLYILGIIYLIFSLLVLYEIIRTIRTIKPIWKNITSRFRILILSSCFWELFLASLFRLISFNWKSIFLILFFYYNIPVWFEFCTFSLYFLYIAKTLQLIEGKQTRIKKHLDLIFSIIIIGNLILIIIVCYFDAENLKDETKYKGIDKVQTLYLLILLLFLILLFIIMGIKYYKKFGDYLLVKIQKERIKYIMILIIIDGLIFITFLIWSIFGAFNANSLSNNSRKSLDNEEYSKYDTFILFDLFFDLTPAFVLFIILHHILSIEKRMFQREENILLADLDDDGFNDNKNEYKLFDIKN</sequence>
<organism evidence="2 3">
    <name type="scientific">Anaeramoeba ignava</name>
    <name type="common">Anaerobic marine amoeba</name>
    <dbReference type="NCBI Taxonomy" id="1746090"/>
    <lineage>
        <taxon>Eukaryota</taxon>
        <taxon>Metamonada</taxon>
        <taxon>Anaeramoebidae</taxon>
        <taxon>Anaeramoeba</taxon>
    </lineage>
</organism>
<keyword evidence="3" id="KW-1185">Reference proteome</keyword>
<comment type="caution">
    <text evidence="2">The sequence shown here is derived from an EMBL/GenBank/DDBJ whole genome shotgun (WGS) entry which is preliminary data.</text>
</comment>
<gene>
    <name evidence="2" type="ORF">M0811_00716</name>
</gene>
<feature type="transmembrane region" description="Helical" evidence="1">
    <location>
        <begin position="259"/>
        <end position="282"/>
    </location>
</feature>
<feature type="transmembrane region" description="Helical" evidence="1">
    <location>
        <begin position="61"/>
        <end position="81"/>
    </location>
</feature>
<keyword evidence="1" id="KW-0472">Membrane</keyword>
<dbReference type="AlphaFoldDB" id="A0A9Q0LJT0"/>
<accession>A0A9Q0LJT0</accession>